<dbReference type="EMBL" id="JACVVK020000071">
    <property type="protein sequence ID" value="KAK7495915.1"/>
    <property type="molecule type" value="Genomic_DNA"/>
</dbReference>
<feature type="domain" description="PDZ" evidence="2">
    <location>
        <begin position="1"/>
        <end position="44"/>
    </location>
</feature>
<evidence type="ECO:0000313" key="3">
    <source>
        <dbReference type="EMBL" id="KAK7495915.1"/>
    </source>
</evidence>
<evidence type="ECO:0000313" key="4">
    <source>
        <dbReference type="Proteomes" id="UP001519460"/>
    </source>
</evidence>
<dbReference type="SUPFAM" id="SSF50156">
    <property type="entry name" value="PDZ domain-like"/>
    <property type="match status" value="1"/>
</dbReference>
<name>A0ABD0L9D2_9CAEN</name>
<dbReference type="PROSITE" id="PS50106">
    <property type="entry name" value="PDZ"/>
    <property type="match status" value="1"/>
</dbReference>
<accession>A0ABD0L9D2</accession>
<dbReference type="AlphaFoldDB" id="A0ABD0L9D2"/>
<dbReference type="InterPro" id="IPR001478">
    <property type="entry name" value="PDZ"/>
</dbReference>
<dbReference type="Proteomes" id="UP001519460">
    <property type="component" value="Unassembled WGS sequence"/>
</dbReference>
<feature type="non-terminal residue" evidence="3">
    <location>
        <position position="1"/>
    </location>
</feature>
<keyword evidence="4" id="KW-1185">Reference proteome</keyword>
<dbReference type="InterPro" id="IPR036034">
    <property type="entry name" value="PDZ_sf"/>
</dbReference>
<dbReference type="Gene3D" id="2.30.42.10">
    <property type="match status" value="1"/>
</dbReference>
<proteinExistence type="predicted"/>
<protein>
    <recommendedName>
        <fullName evidence="2">PDZ domain-containing protein</fullName>
    </recommendedName>
</protein>
<comment type="caution">
    <text evidence="3">The sequence shown here is derived from an EMBL/GenBank/DDBJ whole genome shotgun (WGS) entry which is preliminary data.</text>
</comment>
<evidence type="ECO:0000256" key="1">
    <source>
        <dbReference type="SAM" id="MobiDB-lite"/>
    </source>
</evidence>
<evidence type="ECO:0000259" key="2">
    <source>
        <dbReference type="PROSITE" id="PS50106"/>
    </source>
</evidence>
<organism evidence="3 4">
    <name type="scientific">Batillaria attramentaria</name>
    <dbReference type="NCBI Taxonomy" id="370345"/>
    <lineage>
        <taxon>Eukaryota</taxon>
        <taxon>Metazoa</taxon>
        <taxon>Spiralia</taxon>
        <taxon>Lophotrochozoa</taxon>
        <taxon>Mollusca</taxon>
        <taxon>Gastropoda</taxon>
        <taxon>Caenogastropoda</taxon>
        <taxon>Sorbeoconcha</taxon>
        <taxon>Cerithioidea</taxon>
        <taxon>Batillariidae</taxon>
        <taxon>Batillaria</taxon>
    </lineage>
</organism>
<reference evidence="3 4" key="1">
    <citation type="journal article" date="2023" name="Sci. Data">
        <title>Genome assembly of the Korean intertidal mud-creeper Batillaria attramentaria.</title>
        <authorList>
            <person name="Patra A.K."/>
            <person name="Ho P.T."/>
            <person name="Jun S."/>
            <person name="Lee S.J."/>
            <person name="Kim Y."/>
            <person name="Won Y.J."/>
        </authorList>
    </citation>
    <scope>NUCLEOTIDE SEQUENCE [LARGE SCALE GENOMIC DNA]</scope>
    <source>
        <strain evidence="3">Wonlab-2016</strain>
    </source>
</reference>
<feature type="region of interest" description="Disordered" evidence="1">
    <location>
        <begin position="62"/>
        <end position="92"/>
    </location>
</feature>
<sequence length="131" mass="13854">DGRLREGDQLLAIDGQPLDISHQQAIHILQSAQGPVEIVVARGPVPPASGEAVSAVNVPDNTGVTYEEQQPPLADQPTDSTVEDGGQSPGDKTDMVLISVVWRCLAEVGNNPRHQGLVVTRADGECWEDGV</sequence>
<gene>
    <name evidence="3" type="ORF">BaRGS_00012905</name>
</gene>